<dbReference type="AlphaFoldDB" id="A0A2P8GCJ1"/>
<evidence type="ECO:0000256" key="1">
    <source>
        <dbReference type="ARBA" id="ARBA00004202"/>
    </source>
</evidence>
<evidence type="ECO:0000256" key="6">
    <source>
        <dbReference type="ARBA" id="ARBA00023136"/>
    </source>
</evidence>
<name>A0A2P8GCJ1_9BACL</name>
<dbReference type="PANTHER" id="PTHR37316:SF3">
    <property type="entry name" value="TEICHOIC ACID GLYCEROL-PHOSPHATE TRANSFERASE"/>
    <property type="match status" value="1"/>
</dbReference>
<comment type="similarity">
    <text evidence="2">Belongs to the CDP-glycerol glycerophosphotransferase family.</text>
</comment>
<dbReference type="GO" id="GO:0047355">
    <property type="term" value="F:CDP-glycerol glycerophosphotransferase activity"/>
    <property type="evidence" value="ECO:0007669"/>
    <property type="project" value="InterPro"/>
</dbReference>
<dbReference type="Proteomes" id="UP000242682">
    <property type="component" value="Unassembled WGS sequence"/>
</dbReference>
<keyword evidence="8" id="KW-1185">Reference proteome</keyword>
<dbReference type="InterPro" id="IPR051612">
    <property type="entry name" value="Teichoic_Acid_Biosynth"/>
</dbReference>
<dbReference type="GO" id="GO:0005886">
    <property type="term" value="C:plasma membrane"/>
    <property type="evidence" value="ECO:0007669"/>
    <property type="project" value="UniProtKB-SubCell"/>
</dbReference>
<evidence type="ECO:0000256" key="3">
    <source>
        <dbReference type="ARBA" id="ARBA00022475"/>
    </source>
</evidence>
<accession>A0A2P8GCJ1</accession>
<dbReference type="EMBL" id="PYAT01000011">
    <property type="protein sequence ID" value="PSL31704.1"/>
    <property type="molecule type" value="Genomic_DNA"/>
</dbReference>
<dbReference type="InterPro" id="IPR007554">
    <property type="entry name" value="Glycerophosphate_synth"/>
</dbReference>
<dbReference type="SUPFAM" id="SSF53756">
    <property type="entry name" value="UDP-Glycosyltransferase/glycogen phosphorylase"/>
    <property type="match status" value="1"/>
</dbReference>
<evidence type="ECO:0000313" key="8">
    <source>
        <dbReference type="Proteomes" id="UP000242682"/>
    </source>
</evidence>
<comment type="caution">
    <text evidence="7">The sequence shown here is derived from an EMBL/GenBank/DDBJ whole genome shotgun (WGS) entry which is preliminary data.</text>
</comment>
<protein>
    <submittedName>
        <fullName evidence="7">CDP-glycerol glycerophosphotransferase (TagB/SpsB family)</fullName>
    </submittedName>
</protein>
<evidence type="ECO:0000256" key="5">
    <source>
        <dbReference type="ARBA" id="ARBA00022944"/>
    </source>
</evidence>
<comment type="subcellular location">
    <subcellularLocation>
        <location evidence="1">Cell membrane</location>
        <topology evidence="1">Peripheral membrane protein</topology>
    </subcellularLocation>
</comment>
<dbReference type="InterPro" id="IPR043149">
    <property type="entry name" value="TagF_N"/>
</dbReference>
<dbReference type="Pfam" id="PF04464">
    <property type="entry name" value="Glyphos_transf"/>
    <property type="match status" value="1"/>
</dbReference>
<evidence type="ECO:0000313" key="7">
    <source>
        <dbReference type="EMBL" id="PSL31704.1"/>
    </source>
</evidence>
<dbReference type="GO" id="GO:0019350">
    <property type="term" value="P:teichoic acid biosynthetic process"/>
    <property type="evidence" value="ECO:0007669"/>
    <property type="project" value="UniProtKB-KW"/>
</dbReference>
<dbReference type="InterPro" id="IPR043148">
    <property type="entry name" value="TagF_C"/>
</dbReference>
<dbReference type="Gene3D" id="3.40.50.11820">
    <property type="match status" value="1"/>
</dbReference>
<gene>
    <name evidence="7" type="ORF">B0H99_11187</name>
</gene>
<keyword evidence="5" id="KW-0777">Teichoic acid biosynthesis</keyword>
<keyword evidence="6" id="KW-0472">Membrane</keyword>
<organism evidence="7 8">
    <name type="scientific">Planomicrobium soli</name>
    <dbReference type="NCBI Taxonomy" id="1176648"/>
    <lineage>
        <taxon>Bacteria</taxon>
        <taxon>Bacillati</taxon>
        <taxon>Bacillota</taxon>
        <taxon>Bacilli</taxon>
        <taxon>Bacillales</taxon>
        <taxon>Caryophanaceae</taxon>
        <taxon>Planomicrobium</taxon>
    </lineage>
</organism>
<sequence length="804" mass="94300">MVVYTNHVQLLAHSTEELNFVLLECTAAFNIDLKQLLVDKPCVIGDYPLEDQMLIKENIGGNDFIVYTKDNKVLIVKTSDEPNLNFQSSTSSYAIEFKNFSDLISFKQTGETSFSLFNHKGVYLFSIHDIVTQQAPEYIYPIDLGLTTLDHRFLIVGRVRYKKYYTFLIFDLFKRELITKNVVFEIVLNEANLEYNLVGPDLLHIASGTDQITVNFTKISARGKKIFEFYELENYRQLHLLGYILINNEKYFLHNRSSGVFFTRGNAAKVTGYRSNMKLRFFGKHLYIFGRSTHYAYKANEKYDYLYIGEQGKPISQFNRPLKVRLFRRYGYFKIPVAALREKQGEAMNIFLGNDKTPLHTLKLKQGRRKAGMITFKKFDSQAAIISTSSYNTVSSTITSETEELKLSRRLAKKMAAFKNGKLVMWIIRILFELIGRMPKKQKLVIFESFHAKQFSDNPRAIYEYMKEHHPDYQLLWSINSQVEALFKGFEVPYVRRFTIRWFMTFPRAKYWVNNVRLPSWMPKPQETIFVQTWHGTPLKKLGIDIEEIHMPGTKTSTYKKNFVIESSKWDYLVSPNAYSTEIFKRAFHFKGRVIESGYPRNDVLSNASSEAIAQIRKNLGIPDNKKIMLYAPTWRDNEFYQKGKYKFQFQFDLDKWKKEFGDDWVLLSRMHYLIAENFDFSAHAGTVYDVSAYPDIRDLYLVSDMMITDYSSVFFDYAILNRPIIFFMYDLEKYQNELRGFYINIEEDAPGPIVQTEEELFQAMNELMHANVQLDPKFKVFRNKFASLEDGHATERVVKSFLE</sequence>
<evidence type="ECO:0000256" key="2">
    <source>
        <dbReference type="ARBA" id="ARBA00010488"/>
    </source>
</evidence>
<proteinExistence type="inferred from homology"/>
<keyword evidence="3" id="KW-1003">Cell membrane</keyword>
<reference evidence="7 8" key="1">
    <citation type="submission" date="2018-03" db="EMBL/GenBank/DDBJ databases">
        <title>Genomic Encyclopedia of Type Strains, Phase III (KMG-III): the genomes of soil and plant-associated and newly described type strains.</title>
        <authorList>
            <person name="Whitman W."/>
        </authorList>
    </citation>
    <scope>NUCLEOTIDE SEQUENCE [LARGE SCALE GENOMIC DNA]</scope>
    <source>
        <strain evidence="7 8">CGMCC 1.12259</strain>
    </source>
</reference>
<evidence type="ECO:0000256" key="4">
    <source>
        <dbReference type="ARBA" id="ARBA00022679"/>
    </source>
</evidence>
<keyword evidence="4 7" id="KW-0808">Transferase</keyword>
<dbReference type="PANTHER" id="PTHR37316">
    <property type="entry name" value="TEICHOIC ACID GLYCEROL-PHOSPHATE PRIMASE"/>
    <property type="match status" value="1"/>
</dbReference>
<dbReference type="Gene3D" id="3.40.50.12580">
    <property type="match status" value="1"/>
</dbReference>